<gene>
    <name evidence="1" type="ORF">RsY01_2107</name>
</gene>
<sequence>MKKENSLLPIGSVVYLREGTVKMVIIGRSNLLTPPEKETVLFDYSAVIYPLGYVGENEIYFFNKEDVDKVEFEGYSDSENEQFIKNMLNYQKNPENSFIKGNVDEFFEQEKENVNPEE</sequence>
<organism evidence="1 2">
    <name type="scientific">Pseudolactococcus reticulitermitis</name>
    <dbReference type="NCBI Taxonomy" id="2025039"/>
    <lineage>
        <taxon>Bacteria</taxon>
        <taxon>Bacillati</taxon>
        <taxon>Bacillota</taxon>
        <taxon>Bacilli</taxon>
        <taxon>Lactobacillales</taxon>
        <taxon>Streptococcaceae</taxon>
        <taxon>Pseudolactococcus</taxon>
    </lineage>
</organism>
<evidence type="ECO:0000313" key="1">
    <source>
        <dbReference type="EMBL" id="GAX48478.1"/>
    </source>
</evidence>
<dbReference type="Pfam" id="PF13780">
    <property type="entry name" value="DUF4176"/>
    <property type="match status" value="1"/>
</dbReference>
<proteinExistence type="predicted"/>
<dbReference type="InterPro" id="IPR025233">
    <property type="entry name" value="DUF4176"/>
</dbReference>
<evidence type="ECO:0008006" key="3">
    <source>
        <dbReference type="Google" id="ProtNLM"/>
    </source>
</evidence>
<dbReference type="Proteomes" id="UP000218689">
    <property type="component" value="Unassembled WGS sequence"/>
</dbReference>
<keyword evidence="2" id="KW-1185">Reference proteome</keyword>
<evidence type="ECO:0000313" key="2">
    <source>
        <dbReference type="Proteomes" id="UP000218689"/>
    </source>
</evidence>
<accession>A0A224X369</accession>
<comment type="caution">
    <text evidence="1">The sequence shown here is derived from an EMBL/GenBank/DDBJ whole genome shotgun (WGS) entry which is preliminary data.</text>
</comment>
<name>A0A224X369_9LACT</name>
<dbReference type="AlphaFoldDB" id="A0A224X369"/>
<protein>
    <recommendedName>
        <fullName evidence="3">DUF4176 domain-containing protein</fullName>
    </recommendedName>
</protein>
<dbReference type="RefSeq" id="WP_167373266.1">
    <property type="nucleotide sequence ID" value="NZ_BEDT01000008.1"/>
</dbReference>
<reference evidence="2" key="1">
    <citation type="submission" date="2017-08" db="EMBL/GenBank/DDBJ databases">
        <title>Draft genome sequence of Lactococcus sp. strain Rs-Y01, isolated from the gut of the lower termite Reticulitermes speratus.</title>
        <authorList>
            <person name="Ohkuma M."/>
            <person name="Yuki M."/>
        </authorList>
    </citation>
    <scope>NUCLEOTIDE SEQUENCE [LARGE SCALE GENOMIC DNA]</scope>
    <source>
        <strain evidence="2">Rs-Y01</strain>
    </source>
</reference>
<dbReference type="EMBL" id="BEDT01000008">
    <property type="protein sequence ID" value="GAX48478.1"/>
    <property type="molecule type" value="Genomic_DNA"/>
</dbReference>